<protein>
    <submittedName>
        <fullName evidence="2">Uncharacterized protein</fullName>
    </submittedName>
</protein>
<accession>A0A169QSR8</accession>
<keyword evidence="1" id="KW-0732">Signal</keyword>
<dbReference type="Proteomes" id="UP000218288">
    <property type="component" value="Chromosome"/>
</dbReference>
<proteinExistence type="predicted"/>
<gene>
    <name evidence="2" type="ORF">MPPM_1267</name>
</gene>
<evidence type="ECO:0000313" key="2">
    <source>
        <dbReference type="EMBL" id="BAU89872.1"/>
    </source>
</evidence>
<dbReference type="OrthoDB" id="7998037at2"/>
<evidence type="ECO:0000313" key="3">
    <source>
        <dbReference type="Proteomes" id="UP000218288"/>
    </source>
</evidence>
<sequence>MFVRAAVLPVASLAASLMAALLATAPGAQAAPFDNLKDDFAACLRFELDGARGPRHGAATAKTERALQRCAGEMDRLERADPRRLRSDRGLSPSTWAVIESVFGPGSRGRLSGLRF</sequence>
<feature type="signal peptide" evidence="1">
    <location>
        <begin position="1"/>
        <end position="30"/>
    </location>
</feature>
<dbReference type="EMBL" id="AP014809">
    <property type="protein sequence ID" value="BAU89872.1"/>
    <property type="molecule type" value="Genomic_DNA"/>
</dbReference>
<dbReference type="AlphaFoldDB" id="A0A169QSR8"/>
<name>A0A169QSR8_9HYPH</name>
<reference evidence="2 3" key="1">
    <citation type="journal article" date="2016" name="Genome Announc.">
        <title>Complete Genome Sequence of Methylobacterium populi P-1M, Isolated from Pink-Pigmented Household Biofilm.</title>
        <authorList>
            <person name="Morohoshi T."/>
            <person name="Ikeda T."/>
        </authorList>
    </citation>
    <scope>NUCLEOTIDE SEQUENCE [LARGE SCALE GENOMIC DNA]</scope>
    <source>
        <strain evidence="2 3">P-1M</strain>
    </source>
</reference>
<feature type="chain" id="PRO_5007902399" evidence="1">
    <location>
        <begin position="31"/>
        <end position="116"/>
    </location>
</feature>
<organism evidence="2 3">
    <name type="scientific">Methylorubrum populi</name>
    <dbReference type="NCBI Taxonomy" id="223967"/>
    <lineage>
        <taxon>Bacteria</taxon>
        <taxon>Pseudomonadati</taxon>
        <taxon>Pseudomonadota</taxon>
        <taxon>Alphaproteobacteria</taxon>
        <taxon>Hyphomicrobiales</taxon>
        <taxon>Methylobacteriaceae</taxon>
        <taxon>Methylorubrum</taxon>
    </lineage>
</organism>
<evidence type="ECO:0000256" key="1">
    <source>
        <dbReference type="SAM" id="SignalP"/>
    </source>
</evidence>